<sequence length="318" mass="35711">MTYWTDISTSTTSKGGTTGKLKYEAVEGRTAATYVYATYPLKFLHPRRTIDQNFDTYITYILGYGGGLVGGDSIVIECELGPDTTVVLSTQATTKVFKSEDEGQSVSQMFSVIVANNATMAFLPDPVTCFEHAKYRQKQVFHLEIDANLVFVDWLTSGRKRNYLTTGSIRDNRMETLEHWDFNEYDTMSEVFVGKERLLTDRVRLKDEEGTSLRQRMHGMHVLGLMVVVGSKLKVIMNELLELSTRKKLHHSRDITPQGRLAAANTFPGVIASASSMGPNAVIVRFCGQDSESAINYVQAMLKPLREMIGFIPYQESR</sequence>
<keyword evidence="5" id="KW-1185">Reference proteome</keyword>
<dbReference type="HAMAP" id="MF_01384">
    <property type="entry name" value="UreD"/>
    <property type="match status" value="1"/>
</dbReference>
<protein>
    <recommendedName>
        <fullName evidence="7">Urease accessory protein UreD</fullName>
    </recommendedName>
</protein>
<evidence type="ECO:0000256" key="1">
    <source>
        <dbReference type="ARBA" id="ARBA00007177"/>
    </source>
</evidence>
<dbReference type="Proteomes" id="UP000282087">
    <property type="component" value="Unassembled WGS sequence"/>
</dbReference>
<proteinExistence type="inferred from homology"/>
<dbReference type="AlphaFoldDB" id="A0A3M6VPK7"/>
<gene>
    <name evidence="4" type="ORF">DD237_000150</name>
    <name evidence="3" type="ORF">DD238_000098</name>
</gene>
<dbReference type="Pfam" id="PF01774">
    <property type="entry name" value="UreD"/>
    <property type="match status" value="1"/>
</dbReference>
<comment type="similarity">
    <text evidence="1">Belongs to the UreD family.</text>
</comment>
<keyword evidence="2" id="KW-0143">Chaperone</keyword>
<evidence type="ECO:0000256" key="2">
    <source>
        <dbReference type="ARBA" id="ARBA00023186"/>
    </source>
</evidence>
<dbReference type="GO" id="GO:0016151">
    <property type="term" value="F:nickel cation binding"/>
    <property type="evidence" value="ECO:0007669"/>
    <property type="project" value="InterPro"/>
</dbReference>
<dbReference type="VEuPathDB" id="FungiDB:DD237_000150"/>
<name>A0A3M6VPK7_9STRA</name>
<dbReference type="STRING" id="542832.A0A3M6VPK7"/>
<dbReference type="InterPro" id="IPR002669">
    <property type="entry name" value="UreD"/>
</dbReference>
<dbReference type="EMBL" id="QLLG01000154">
    <property type="protein sequence ID" value="RMX67991.1"/>
    <property type="molecule type" value="Genomic_DNA"/>
</dbReference>
<dbReference type="EMBL" id="QKXF01000082">
    <property type="protein sequence ID" value="RQM18143.1"/>
    <property type="molecule type" value="Genomic_DNA"/>
</dbReference>
<dbReference type="Proteomes" id="UP000286097">
    <property type="component" value="Unassembled WGS sequence"/>
</dbReference>
<comment type="caution">
    <text evidence="3">The sequence shown here is derived from an EMBL/GenBank/DDBJ whole genome shotgun (WGS) entry which is preliminary data.</text>
</comment>
<organism evidence="3 5">
    <name type="scientific">Peronospora effusa</name>
    <dbReference type="NCBI Taxonomy" id="542832"/>
    <lineage>
        <taxon>Eukaryota</taxon>
        <taxon>Sar</taxon>
        <taxon>Stramenopiles</taxon>
        <taxon>Oomycota</taxon>
        <taxon>Peronosporomycetes</taxon>
        <taxon>Peronosporales</taxon>
        <taxon>Peronosporaceae</taxon>
        <taxon>Peronospora</taxon>
    </lineage>
</organism>
<evidence type="ECO:0000313" key="4">
    <source>
        <dbReference type="EMBL" id="RQM18143.1"/>
    </source>
</evidence>
<reference evidence="5 6" key="1">
    <citation type="submission" date="2018-06" db="EMBL/GenBank/DDBJ databases">
        <title>Comparative genomics of downy mildews reveals potential adaptations to biotrophy.</title>
        <authorList>
            <person name="Fletcher K."/>
            <person name="Klosterman S.J."/>
            <person name="Derevnina L."/>
            <person name="Martin F."/>
            <person name="Koike S."/>
            <person name="Reyes Chin-Wo S."/>
            <person name="Mou B."/>
            <person name="Michelmore R."/>
        </authorList>
    </citation>
    <scope>NUCLEOTIDE SEQUENCE [LARGE SCALE GENOMIC DNA]</scope>
    <source>
        <strain evidence="4 6">R13</strain>
        <strain evidence="3 5">R14</strain>
    </source>
</reference>
<dbReference type="OrthoDB" id="5550464at2759"/>
<evidence type="ECO:0000313" key="3">
    <source>
        <dbReference type="EMBL" id="RMX67991.1"/>
    </source>
</evidence>
<accession>A0A3M6VPK7</accession>
<dbReference type="PANTHER" id="PTHR33643">
    <property type="entry name" value="UREASE ACCESSORY PROTEIN D"/>
    <property type="match status" value="1"/>
</dbReference>
<evidence type="ECO:0000313" key="6">
    <source>
        <dbReference type="Proteomes" id="UP000286097"/>
    </source>
</evidence>
<evidence type="ECO:0008006" key="7">
    <source>
        <dbReference type="Google" id="ProtNLM"/>
    </source>
</evidence>
<dbReference type="PANTHER" id="PTHR33643:SF1">
    <property type="entry name" value="UREASE ACCESSORY PROTEIN D"/>
    <property type="match status" value="1"/>
</dbReference>
<evidence type="ECO:0000313" key="5">
    <source>
        <dbReference type="Proteomes" id="UP000282087"/>
    </source>
</evidence>